<evidence type="ECO:0000259" key="1">
    <source>
        <dbReference type="PROSITE" id="PS51819"/>
    </source>
</evidence>
<comment type="caution">
    <text evidence="2">The sequence shown here is derived from an EMBL/GenBank/DDBJ whole genome shotgun (WGS) entry which is preliminary data.</text>
</comment>
<reference evidence="2 3" key="1">
    <citation type="journal article" date="2011" name="Stand. Genomic Sci.">
        <title>Non-contiguous finished genome sequence and contextual data of the filamentous soil bacterium Ktedonobacter racemifer type strain (SOSP1-21).</title>
        <authorList>
            <person name="Chang Y.J."/>
            <person name="Land M."/>
            <person name="Hauser L."/>
            <person name="Chertkov O."/>
            <person name="Del Rio T.G."/>
            <person name="Nolan M."/>
            <person name="Copeland A."/>
            <person name="Tice H."/>
            <person name="Cheng J.F."/>
            <person name="Lucas S."/>
            <person name="Han C."/>
            <person name="Goodwin L."/>
            <person name="Pitluck S."/>
            <person name="Ivanova N."/>
            <person name="Ovchinikova G."/>
            <person name="Pati A."/>
            <person name="Chen A."/>
            <person name="Palaniappan K."/>
            <person name="Mavromatis K."/>
            <person name="Liolios K."/>
            <person name="Brettin T."/>
            <person name="Fiebig A."/>
            <person name="Rohde M."/>
            <person name="Abt B."/>
            <person name="Goker M."/>
            <person name="Detter J.C."/>
            <person name="Woyke T."/>
            <person name="Bristow J."/>
            <person name="Eisen J.A."/>
            <person name="Markowitz V."/>
            <person name="Hugenholtz P."/>
            <person name="Kyrpides N.C."/>
            <person name="Klenk H.P."/>
            <person name="Lapidus A."/>
        </authorList>
    </citation>
    <scope>NUCLEOTIDE SEQUENCE [LARGE SCALE GENOMIC DNA]</scope>
    <source>
        <strain evidence="3">DSM 44963</strain>
    </source>
</reference>
<evidence type="ECO:0000313" key="3">
    <source>
        <dbReference type="Proteomes" id="UP000004508"/>
    </source>
</evidence>
<sequence>MPAPLLSGEGHDSRTLMDFRSDSTEKKVKEVENMINGIIATVVFVRDLASCTTFYRDTFKLPYMGSDANSSTFLLQERHLILLSISGAADLLGADLNTFKIDGAPRVVLAASVEDVDAAYEALKVEGVTFLRPPTDQSWGLRTAHFADPEGNLWEINQPIETKTEG</sequence>
<keyword evidence="2" id="KW-0560">Oxidoreductase</keyword>
<dbReference type="AlphaFoldDB" id="D6U059"/>
<feature type="domain" description="VOC" evidence="1">
    <location>
        <begin position="37"/>
        <end position="159"/>
    </location>
</feature>
<dbReference type="InterPro" id="IPR037523">
    <property type="entry name" value="VOC_core"/>
</dbReference>
<dbReference type="PROSITE" id="PS51819">
    <property type="entry name" value="VOC"/>
    <property type="match status" value="1"/>
</dbReference>
<dbReference type="PANTHER" id="PTHR36503:SF3">
    <property type="entry name" value="BLR0126 PROTEIN"/>
    <property type="match status" value="1"/>
</dbReference>
<dbReference type="GO" id="GO:0051213">
    <property type="term" value="F:dioxygenase activity"/>
    <property type="evidence" value="ECO:0007669"/>
    <property type="project" value="UniProtKB-KW"/>
</dbReference>
<dbReference type="InParanoid" id="D6U059"/>
<dbReference type="InterPro" id="IPR029068">
    <property type="entry name" value="Glyas_Bleomycin-R_OHBP_Dase"/>
</dbReference>
<name>D6U059_KTERA</name>
<dbReference type="SUPFAM" id="SSF54593">
    <property type="entry name" value="Glyoxalase/Bleomycin resistance protein/Dihydroxybiphenyl dioxygenase"/>
    <property type="match status" value="1"/>
</dbReference>
<evidence type="ECO:0000313" key="2">
    <source>
        <dbReference type="EMBL" id="EFH82199.1"/>
    </source>
</evidence>
<gene>
    <name evidence="2" type="ORF">Krac_2987</name>
</gene>
<proteinExistence type="predicted"/>
<dbReference type="Proteomes" id="UP000004508">
    <property type="component" value="Unassembled WGS sequence"/>
</dbReference>
<protein>
    <submittedName>
        <fullName evidence="2">Glyoxalase/bleomycin resistance protein/dioxygenase</fullName>
    </submittedName>
</protein>
<dbReference type="Pfam" id="PF00903">
    <property type="entry name" value="Glyoxalase"/>
    <property type="match status" value="1"/>
</dbReference>
<dbReference type="InterPro" id="IPR004360">
    <property type="entry name" value="Glyas_Fos-R_dOase_dom"/>
</dbReference>
<organism evidence="2 3">
    <name type="scientific">Ktedonobacter racemifer DSM 44963</name>
    <dbReference type="NCBI Taxonomy" id="485913"/>
    <lineage>
        <taxon>Bacteria</taxon>
        <taxon>Bacillati</taxon>
        <taxon>Chloroflexota</taxon>
        <taxon>Ktedonobacteria</taxon>
        <taxon>Ktedonobacterales</taxon>
        <taxon>Ktedonobacteraceae</taxon>
        <taxon>Ktedonobacter</taxon>
    </lineage>
</organism>
<dbReference type="STRING" id="485913.Krac_2987"/>
<dbReference type="eggNOG" id="COG0346">
    <property type="taxonomic scope" value="Bacteria"/>
</dbReference>
<dbReference type="EMBL" id="ADVG01000004">
    <property type="protein sequence ID" value="EFH82199.1"/>
    <property type="molecule type" value="Genomic_DNA"/>
</dbReference>
<keyword evidence="2" id="KW-0223">Dioxygenase</keyword>
<keyword evidence="3" id="KW-1185">Reference proteome</keyword>
<dbReference type="PANTHER" id="PTHR36503">
    <property type="entry name" value="BLR2520 PROTEIN"/>
    <property type="match status" value="1"/>
</dbReference>
<accession>D6U059</accession>
<dbReference type="Gene3D" id="3.10.180.10">
    <property type="entry name" value="2,3-Dihydroxybiphenyl 1,2-Dioxygenase, domain 1"/>
    <property type="match status" value="1"/>
</dbReference>